<feature type="region of interest" description="Disordered" evidence="7">
    <location>
        <begin position="19"/>
        <end position="45"/>
    </location>
</feature>
<dbReference type="PANTHER" id="PTHR33884:SF3">
    <property type="entry name" value="UPF0410 PROTEIN YMGE"/>
    <property type="match status" value="1"/>
</dbReference>
<organism evidence="9 10">
    <name type="scientific">Streptomyces cyanogenus</name>
    <dbReference type="NCBI Taxonomy" id="80860"/>
    <lineage>
        <taxon>Bacteria</taxon>
        <taxon>Bacillati</taxon>
        <taxon>Actinomycetota</taxon>
        <taxon>Actinomycetes</taxon>
        <taxon>Kitasatosporales</taxon>
        <taxon>Streptomycetaceae</taxon>
        <taxon>Streptomyces</taxon>
    </lineage>
</organism>
<proteinExistence type="inferred from homology"/>
<keyword evidence="6 8" id="KW-0472">Membrane</keyword>
<dbReference type="InterPro" id="IPR007341">
    <property type="entry name" value="Transgly_assoc"/>
</dbReference>
<evidence type="ECO:0000313" key="9">
    <source>
        <dbReference type="EMBL" id="QTE02024.1"/>
    </source>
</evidence>
<feature type="transmembrane region" description="Helical" evidence="8">
    <location>
        <begin position="86"/>
        <end position="108"/>
    </location>
</feature>
<feature type="transmembrane region" description="Helical" evidence="8">
    <location>
        <begin position="120"/>
        <end position="140"/>
    </location>
</feature>
<sequence length="150" mass="15630">MSTLREATNRIAGGGVTLRAPAAHPARKPPIQRQDVCTSADGTDGELTQSLSDETETHMGIIAWIIIGLLAGAIAKAIMPGKDPGGIIITMLIGVAGGLLGGWLGKVIFGVDSIDGFFDLSTWLAAIVGSLILLALYRLIAGNRHSHRHA</sequence>
<dbReference type="Proteomes" id="UP000663908">
    <property type="component" value="Chromosome"/>
</dbReference>
<reference evidence="9 10" key="1">
    <citation type="submission" date="2021-03" db="EMBL/GenBank/DDBJ databases">
        <title>Complete genome sequence of Streptomyces cyanogenus S136, producer of anticancer angucycline landomycin A.</title>
        <authorList>
            <person name="Hrab P."/>
            <person name="Ruckert C."/>
            <person name="Busche T."/>
            <person name="Ostash I."/>
            <person name="Kalinowski J."/>
            <person name="Fedorenko V."/>
            <person name="Yushchuk O."/>
            <person name="Ostash B."/>
        </authorList>
    </citation>
    <scope>NUCLEOTIDE SEQUENCE [LARGE SCALE GENOMIC DNA]</scope>
    <source>
        <strain evidence="9 10">S136</strain>
    </source>
</reference>
<dbReference type="Pfam" id="PF04226">
    <property type="entry name" value="Transgly_assoc"/>
    <property type="match status" value="1"/>
</dbReference>
<evidence type="ECO:0000256" key="3">
    <source>
        <dbReference type="ARBA" id="ARBA00022475"/>
    </source>
</evidence>
<evidence type="ECO:0000256" key="7">
    <source>
        <dbReference type="SAM" id="MobiDB-lite"/>
    </source>
</evidence>
<evidence type="ECO:0000256" key="4">
    <source>
        <dbReference type="ARBA" id="ARBA00022692"/>
    </source>
</evidence>
<evidence type="ECO:0000256" key="8">
    <source>
        <dbReference type="SAM" id="Phobius"/>
    </source>
</evidence>
<evidence type="ECO:0000256" key="2">
    <source>
        <dbReference type="ARBA" id="ARBA00011006"/>
    </source>
</evidence>
<evidence type="ECO:0000256" key="6">
    <source>
        <dbReference type="ARBA" id="ARBA00023136"/>
    </source>
</evidence>
<keyword evidence="4 8" id="KW-0812">Transmembrane</keyword>
<name>A0ABX7U1M8_STRCY</name>
<dbReference type="PANTHER" id="PTHR33884">
    <property type="entry name" value="UPF0410 PROTEIN YMGE"/>
    <property type="match status" value="1"/>
</dbReference>
<keyword evidence="3" id="KW-1003">Cell membrane</keyword>
<dbReference type="EMBL" id="CP071839">
    <property type="protein sequence ID" value="QTE02024.1"/>
    <property type="molecule type" value="Genomic_DNA"/>
</dbReference>
<evidence type="ECO:0000313" key="10">
    <source>
        <dbReference type="Proteomes" id="UP000663908"/>
    </source>
</evidence>
<accession>A0ABX7U1M8</accession>
<protein>
    <recommendedName>
        <fullName evidence="11">GlsB/YeaQ/YmgE family stress response membrane protein</fullName>
    </recommendedName>
</protein>
<keyword evidence="5 8" id="KW-1133">Transmembrane helix</keyword>
<feature type="compositionally biased region" description="Polar residues" evidence="7">
    <location>
        <begin position="35"/>
        <end position="45"/>
    </location>
</feature>
<keyword evidence="10" id="KW-1185">Reference proteome</keyword>
<evidence type="ECO:0000256" key="1">
    <source>
        <dbReference type="ARBA" id="ARBA00004651"/>
    </source>
</evidence>
<evidence type="ECO:0000256" key="5">
    <source>
        <dbReference type="ARBA" id="ARBA00022989"/>
    </source>
</evidence>
<gene>
    <name evidence="9" type="ORF">S1361_32125</name>
</gene>
<comment type="similarity">
    <text evidence="2">Belongs to the UPF0410 family.</text>
</comment>
<comment type="subcellular location">
    <subcellularLocation>
        <location evidence="1">Cell membrane</location>
        <topology evidence="1">Multi-pass membrane protein</topology>
    </subcellularLocation>
</comment>
<feature type="transmembrane region" description="Helical" evidence="8">
    <location>
        <begin position="61"/>
        <end position="79"/>
    </location>
</feature>
<evidence type="ECO:0008006" key="11">
    <source>
        <dbReference type="Google" id="ProtNLM"/>
    </source>
</evidence>